<dbReference type="EMBL" id="HBUF01348248">
    <property type="protein sequence ID" value="CAG6711464.1"/>
    <property type="molecule type" value="Transcribed_RNA"/>
</dbReference>
<accession>A0A8D8Q8S4</accession>
<reference evidence="2" key="1">
    <citation type="submission" date="2021-05" db="EMBL/GenBank/DDBJ databases">
        <authorList>
            <person name="Alioto T."/>
            <person name="Alioto T."/>
            <person name="Gomez Garrido J."/>
        </authorList>
    </citation>
    <scope>NUCLEOTIDE SEQUENCE</scope>
</reference>
<sequence>MRKRIKRYFLCSIRSCWSLKFTMTNIIIVGALLLIGLCLVLSVDLSSTTPLEDIVAETSTSMPEERSEAFKPYWTWQCKYNNTMFLSLFHLDPTGHGSANTTDVSRRRSHTAHCTSNPPSRWAYASSSVGNIAPSGPGLRES</sequence>
<evidence type="ECO:0000256" key="1">
    <source>
        <dbReference type="SAM" id="MobiDB-lite"/>
    </source>
</evidence>
<proteinExistence type="predicted"/>
<feature type="region of interest" description="Disordered" evidence="1">
    <location>
        <begin position="97"/>
        <end position="119"/>
    </location>
</feature>
<protein>
    <submittedName>
        <fullName evidence="2">Uncharacterized protein</fullName>
    </submittedName>
</protein>
<organism evidence="2">
    <name type="scientific">Cacopsylla melanoneura</name>
    <dbReference type="NCBI Taxonomy" id="428564"/>
    <lineage>
        <taxon>Eukaryota</taxon>
        <taxon>Metazoa</taxon>
        <taxon>Ecdysozoa</taxon>
        <taxon>Arthropoda</taxon>
        <taxon>Hexapoda</taxon>
        <taxon>Insecta</taxon>
        <taxon>Pterygota</taxon>
        <taxon>Neoptera</taxon>
        <taxon>Paraneoptera</taxon>
        <taxon>Hemiptera</taxon>
        <taxon>Sternorrhyncha</taxon>
        <taxon>Psylloidea</taxon>
        <taxon>Psyllidae</taxon>
        <taxon>Psyllinae</taxon>
        <taxon>Cacopsylla</taxon>
    </lineage>
</organism>
<evidence type="ECO:0000313" key="2">
    <source>
        <dbReference type="EMBL" id="CAG6627224.1"/>
    </source>
</evidence>
<name>A0A8D8Q8S4_9HEMI</name>
<dbReference type="EMBL" id="HBUF01064696">
    <property type="protein sequence ID" value="CAG6627216.1"/>
    <property type="molecule type" value="Transcribed_RNA"/>
</dbReference>
<dbReference type="AlphaFoldDB" id="A0A8D8Q8S4"/>
<dbReference type="EMBL" id="HBUF01064699">
    <property type="protein sequence ID" value="CAG6627224.1"/>
    <property type="molecule type" value="Transcribed_RNA"/>
</dbReference>